<accession>A0A1G2R1N5</accession>
<protein>
    <recommendedName>
        <fullName evidence="3">Sucrose phosphatase-like domain-containing protein</fullName>
    </recommendedName>
</protein>
<name>A0A1G2R1N5_9BACT</name>
<gene>
    <name evidence="1" type="ORF">A2672_00100</name>
</gene>
<organism evidence="1 2">
    <name type="scientific">Candidatus Wildermuthbacteria bacterium RIFCSPHIGHO2_01_FULL_49_22b</name>
    <dbReference type="NCBI Taxonomy" id="1802448"/>
    <lineage>
        <taxon>Bacteria</taxon>
        <taxon>Candidatus Wildermuthiibacteriota</taxon>
    </lineage>
</organism>
<dbReference type="PANTHER" id="PTHR10000">
    <property type="entry name" value="PHOSPHOSERINE PHOSPHATASE"/>
    <property type="match status" value="1"/>
</dbReference>
<dbReference type="GO" id="GO:0016791">
    <property type="term" value="F:phosphatase activity"/>
    <property type="evidence" value="ECO:0007669"/>
    <property type="project" value="TreeGrafter"/>
</dbReference>
<dbReference type="GO" id="GO:0005829">
    <property type="term" value="C:cytosol"/>
    <property type="evidence" value="ECO:0007669"/>
    <property type="project" value="TreeGrafter"/>
</dbReference>
<dbReference type="SUPFAM" id="SSF56784">
    <property type="entry name" value="HAD-like"/>
    <property type="match status" value="1"/>
</dbReference>
<dbReference type="AlphaFoldDB" id="A0A1G2R1N5"/>
<dbReference type="PANTHER" id="PTHR10000:SF8">
    <property type="entry name" value="HAD SUPERFAMILY HYDROLASE-LIKE, TYPE 3"/>
    <property type="match status" value="1"/>
</dbReference>
<dbReference type="Pfam" id="PF08282">
    <property type="entry name" value="Hydrolase_3"/>
    <property type="match status" value="1"/>
</dbReference>
<dbReference type="Proteomes" id="UP000178065">
    <property type="component" value="Unassembled WGS sequence"/>
</dbReference>
<dbReference type="Gene3D" id="3.30.1240.10">
    <property type="match status" value="1"/>
</dbReference>
<reference evidence="1 2" key="1">
    <citation type="journal article" date="2016" name="Nat. Commun.">
        <title>Thousands of microbial genomes shed light on interconnected biogeochemical processes in an aquifer system.</title>
        <authorList>
            <person name="Anantharaman K."/>
            <person name="Brown C.T."/>
            <person name="Hug L.A."/>
            <person name="Sharon I."/>
            <person name="Castelle C.J."/>
            <person name="Probst A.J."/>
            <person name="Thomas B.C."/>
            <person name="Singh A."/>
            <person name="Wilkins M.J."/>
            <person name="Karaoz U."/>
            <person name="Brodie E.L."/>
            <person name="Williams K.H."/>
            <person name="Hubbard S.S."/>
            <person name="Banfield J.F."/>
        </authorList>
    </citation>
    <scope>NUCLEOTIDE SEQUENCE [LARGE SCALE GENOMIC DNA]</scope>
</reference>
<evidence type="ECO:0008006" key="3">
    <source>
        <dbReference type="Google" id="ProtNLM"/>
    </source>
</evidence>
<evidence type="ECO:0000313" key="1">
    <source>
        <dbReference type="EMBL" id="OHA65981.1"/>
    </source>
</evidence>
<evidence type="ECO:0000313" key="2">
    <source>
        <dbReference type="Proteomes" id="UP000178065"/>
    </source>
</evidence>
<dbReference type="Gene3D" id="3.40.50.1000">
    <property type="entry name" value="HAD superfamily/HAD-like"/>
    <property type="match status" value="2"/>
</dbReference>
<dbReference type="InterPro" id="IPR036412">
    <property type="entry name" value="HAD-like_sf"/>
</dbReference>
<proteinExistence type="predicted"/>
<dbReference type="STRING" id="1802448.A2672_00100"/>
<comment type="caution">
    <text evidence="1">The sequence shown here is derived from an EMBL/GenBank/DDBJ whole genome shotgun (WGS) entry which is preliminary data.</text>
</comment>
<dbReference type="GO" id="GO:0000287">
    <property type="term" value="F:magnesium ion binding"/>
    <property type="evidence" value="ECO:0007669"/>
    <property type="project" value="TreeGrafter"/>
</dbReference>
<dbReference type="EMBL" id="MHTT01000008">
    <property type="protein sequence ID" value="OHA65981.1"/>
    <property type="molecule type" value="Genomic_DNA"/>
</dbReference>
<sequence length="265" mass="30203">MMGDMKNIKDITEQELGALRVITFDIDGVIIPTGTQLQENADGTELHMKSKQLSRQFVENLKELKKHLKLNFSSGRNILYLKSLVNEIFDEDIFLQAENGNISWFEGKLTHSSHSADYFQKLKIIRERIKGMIAGGDKRIRGFEPKMFILTSHSDQMEDIPNLVQEVDPEGELYCLWTNEGYDIGSKSMSKGKGIKKLARHLGINPKEIMTTGNNYNDAEMLKVGTGVTVEPVRVEAQYFIEHQPDELGGELLAEFLLDYYRKRA</sequence>
<dbReference type="InterPro" id="IPR023214">
    <property type="entry name" value="HAD_sf"/>
</dbReference>